<keyword evidence="3" id="KW-1003">Cell membrane</keyword>
<keyword evidence="5 7" id="KW-1133">Transmembrane helix</keyword>
<feature type="transmembrane region" description="Helical" evidence="7">
    <location>
        <begin position="286"/>
        <end position="307"/>
    </location>
</feature>
<accession>A0ABS4ILZ2</accession>
<dbReference type="Pfam" id="PF00528">
    <property type="entry name" value="BPD_transp_1"/>
    <property type="match status" value="1"/>
</dbReference>
<dbReference type="InterPro" id="IPR000515">
    <property type="entry name" value="MetI-like"/>
</dbReference>
<evidence type="ECO:0000259" key="8">
    <source>
        <dbReference type="PROSITE" id="PS50928"/>
    </source>
</evidence>
<dbReference type="PANTHER" id="PTHR30193:SF41">
    <property type="entry name" value="DIACETYLCHITOBIOSE UPTAKE SYSTEM PERMEASE PROTEIN NGCF"/>
    <property type="match status" value="1"/>
</dbReference>
<keyword evidence="6 7" id="KW-0472">Membrane</keyword>
<organism evidence="9 10">
    <name type="scientific">Paenibacillus eucommiae</name>
    <dbReference type="NCBI Taxonomy" id="1355755"/>
    <lineage>
        <taxon>Bacteria</taxon>
        <taxon>Bacillati</taxon>
        <taxon>Bacillota</taxon>
        <taxon>Bacilli</taxon>
        <taxon>Bacillales</taxon>
        <taxon>Paenibacillaceae</taxon>
        <taxon>Paenibacillus</taxon>
    </lineage>
</organism>
<feature type="transmembrane region" description="Helical" evidence="7">
    <location>
        <begin position="30"/>
        <end position="50"/>
    </location>
</feature>
<keyword evidence="4 7" id="KW-0812">Transmembrane</keyword>
<reference evidence="9 10" key="1">
    <citation type="submission" date="2021-03" db="EMBL/GenBank/DDBJ databases">
        <title>Genomic Encyclopedia of Type Strains, Phase IV (KMG-IV): sequencing the most valuable type-strain genomes for metagenomic binning, comparative biology and taxonomic classification.</title>
        <authorList>
            <person name="Goeker M."/>
        </authorList>
    </citation>
    <scope>NUCLEOTIDE SEQUENCE [LARGE SCALE GENOMIC DNA]</scope>
    <source>
        <strain evidence="9 10">DSM 26048</strain>
    </source>
</reference>
<feature type="domain" description="ABC transmembrane type-1" evidence="8">
    <location>
        <begin position="90"/>
        <end position="307"/>
    </location>
</feature>
<evidence type="ECO:0000313" key="10">
    <source>
        <dbReference type="Proteomes" id="UP001519287"/>
    </source>
</evidence>
<dbReference type="CDD" id="cd06261">
    <property type="entry name" value="TM_PBP2"/>
    <property type="match status" value="1"/>
</dbReference>
<evidence type="ECO:0000256" key="4">
    <source>
        <dbReference type="ARBA" id="ARBA00022692"/>
    </source>
</evidence>
<dbReference type="SUPFAM" id="SSF161098">
    <property type="entry name" value="MetI-like"/>
    <property type="match status" value="1"/>
</dbReference>
<comment type="subcellular location">
    <subcellularLocation>
        <location evidence="1 7">Cell membrane</location>
        <topology evidence="1 7">Multi-pass membrane protein</topology>
    </subcellularLocation>
</comment>
<comment type="similarity">
    <text evidence="7">Belongs to the binding-protein-dependent transport system permease family.</text>
</comment>
<dbReference type="InterPro" id="IPR051393">
    <property type="entry name" value="ABC_transporter_permease"/>
</dbReference>
<keyword evidence="10" id="KW-1185">Reference proteome</keyword>
<comment type="caution">
    <text evidence="9">The sequence shown here is derived from an EMBL/GenBank/DDBJ whole genome shotgun (WGS) entry which is preliminary data.</text>
</comment>
<gene>
    <name evidence="9" type="ORF">J2Z66_000130</name>
</gene>
<evidence type="ECO:0000256" key="7">
    <source>
        <dbReference type="RuleBase" id="RU363032"/>
    </source>
</evidence>
<dbReference type="Gene3D" id="1.10.3720.10">
    <property type="entry name" value="MetI-like"/>
    <property type="match status" value="1"/>
</dbReference>
<dbReference type="PANTHER" id="PTHR30193">
    <property type="entry name" value="ABC TRANSPORTER PERMEASE PROTEIN"/>
    <property type="match status" value="1"/>
</dbReference>
<proteinExistence type="inferred from homology"/>
<evidence type="ECO:0000313" key="9">
    <source>
        <dbReference type="EMBL" id="MBP1988535.1"/>
    </source>
</evidence>
<dbReference type="InterPro" id="IPR035906">
    <property type="entry name" value="MetI-like_sf"/>
</dbReference>
<feature type="transmembrane region" description="Helical" evidence="7">
    <location>
        <begin position="128"/>
        <end position="149"/>
    </location>
</feature>
<sequence>MMNDAAGSKVEAVITRSSGMGMKGVKRQKWIFLLLAVGPAYAGYLLFTLYPNFMSVFYAFMKWDGISKKEFVGLDNFVFMFKDEFVWRALYHNLFLMITLPILTTVISLVLAHLLINKGYREAPFYKVIFFLPNVLSSVVITLLWIYIYDGSNGLLNGMLRLFGYDNGNYYWLSDPKTALWLLLPPMIWGGVGFYVIIFMNAMKGIPKSMYEAAILEGASHFTRLRTITIPLINPVIRITLLFLFLGGIKSFEIILIMTNGGPSGSTNVIGLYMFNQAFGANTQNYGYASAIGLFLFVILVGGKLLIDKLVPKSDWEY</sequence>
<evidence type="ECO:0000256" key="1">
    <source>
        <dbReference type="ARBA" id="ARBA00004651"/>
    </source>
</evidence>
<keyword evidence="2 7" id="KW-0813">Transport</keyword>
<feature type="transmembrane region" description="Helical" evidence="7">
    <location>
        <begin position="236"/>
        <end position="258"/>
    </location>
</feature>
<dbReference type="Proteomes" id="UP001519287">
    <property type="component" value="Unassembled WGS sequence"/>
</dbReference>
<dbReference type="EMBL" id="JAGGLB010000001">
    <property type="protein sequence ID" value="MBP1988535.1"/>
    <property type="molecule type" value="Genomic_DNA"/>
</dbReference>
<protein>
    <submittedName>
        <fullName evidence="9">N-acetylglucosamine transport system permease protein</fullName>
    </submittedName>
</protein>
<evidence type="ECO:0000256" key="6">
    <source>
        <dbReference type="ARBA" id="ARBA00023136"/>
    </source>
</evidence>
<evidence type="ECO:0000256" key="5">
    <source>
        <dbReference type="ARBA" id="ARBA00022989"/>
    </source>
</evidence>
<dbReference type="PROSITE" id="PS50928">
    <property type="entry name" value="ABC_TM1"/>
    <property type="match status" value="1"/>
</dbReference>
<dbReference type="RefSeq" id="WP_245375179.1">
    <property type="nucleotide sequence ID" value="NZ_JAGGLB010000001.1"/>
</dbReference>
<evidence type="ECO:0000256" key="3">
    <source>
        <dbReference type="ARBA" id="ARBA00022475"/>
    </source>
</evidence>
<feature type="transmembrane region" description="Helical" evidence="7">
    <location>
        <begin position="94"/>
        <end position="116"/>
    </location>
</feature>
<feature type="transmembrane region" description="Helical" evidence="7">
    <location>
        <begin position="179"/>
        <end position="200"/>
    </location>
</feature>
<name>A0ABS4ILZ2_9BACL</name>
<evidence type="ECO:0000256" key="2">
    <source>
        <dbReference type="ARBA" id="ARBA00022448"/>
    </source>
</evidence>